<dbReference type="Pfam" id="PF08021">
    <property type="entry name" value="FAD_binding_9"/>
    <property type="match status" value="1"/>
</dbReference>
<dbReference type="InterPro" id="IPR017927">
    <property type="entry name" value="FAD-bd_FR_type"/>
</dbReference>
<dbReference type="PANTHER" id="PTHR30157">
    <property type="entry name" value="FERRIC REDUCTASE, NADPH-DEPENDENT"/>
    <property type="match status" value="1"/>
</dbReference>
<name>A0ABW4IGH1_9SPHI</name>
<protein>
    <submittedName>
        <fullName evidence="3">Siderophore-interacting protein</fullName>
    </submittedName>
</protein>
<comment type="similarity">
    <text evidence="1">Belongs to the SIP oxidoreductase family.</text>
</comment>
<evidence type="ECO:0000313" key="3">
    <source>
        <dbReference type="EMBL" id="MFD1631114.1"/>
    </source>
</evidence>
<dbReference type="CDD" id="cd06193">
    <property type="entry name" value="siderophore_interacting"/>
    <property type="match status" value="1"/>
</dbReference>
<dbReference type="InterPro" id="IPR007037">
    <property type="entry name" value="SIP_rossman_dom"/>
</dbReference>
<gene>
    <name evidence="3" type="ORF">ACFSAH_14660</name>
</gene>
<accession>A0ABW4IGH1</accession>
<dbReference type="InterPro" id="IPR017938">
    <property type="entry name" value="Riboflavin_synthase-like_b-brl"/>
</dbReference>
<dbReference type="Pfam" id="PF04954">
    <property type="entry name" value="SIP"/>
    <property type="match status" value="1"/>
</dbReference>
<organism evidence="3 4">
    <name type="scientific">Pseudopedobacter beijingensis</name>
    <dbReference type="NCBI Taxonomy" id="1207056"/>
    <lineage>
        <taxon>Bacteria</taxon>
        <taxon>Pseudomonadati</taxon>
        <taxon>Bacteroidota</taxon>
        <taxon>Sphingobacteriia</taxon>
        <taxon>Sphingobacteriales</taxon>
        <taxon>Sphingobacteriaceae</taxon>
        <taxon>Pseudopedobacter</taxon>
    </lineage>
</organism>
<dbReference type="SUPFAM" id="SSF63380">
    <property type="entry name" value="Riboflavin synthase domain-like"/>
    <property type="match status" value="1"/>
</dbReference>
<comment type="caution">
    <text evidence="3">The sequence shown here is derived from an EMBL/GenBank/DDBJ whole genome shotgun (WGS) entry which is preliminary data.</text>
</comment>
<proteinExistence type="inferred from homology"/>
<dbReference type="InterPro" id="IPR013113">
    <property type="entry name" value="SIP_FAD-bd"/>
</dbReference>
<dbReference type="Gene3D" id="2.40.30.10">
    <property type="entry name" value="Translation factors"/>
    <property type="match status" value="1"/>
</dbReference>
<feature type="domain" description="FAD-binding FR-type" evidence="2">
    <location>
        <begin position="3"/>
        <end position="130"/>
    </location>
</feature>
<evidence type="ECO:0000256" key="1">
    <source>
        <dbReference type="ARBA" id="ARBA00035644"/>
    </source>
</evidence>
<evidence type="ECO:0000259" key="2">
    <source>
        <dbReference type="PROSITE" id="PS51384"/>
    </source>
</evidence>
<dbReference type="EMBL" id="JBHUDG010000041">
    <property type="protein sequence ID" value="MFD1631114.1"/>
    <property type="molecule type" value="Genomic_DNA"/>
</dbReference>
<dbReference type="InterPro" id="IPR039261">
    <property type="entry name" value="FNR_nucleotide-bd"/>
</dbReference>
<dbReference type="InterPro" id="IPR039374">
    <property type="entry name" value="SIP_fam"/>
</dbReference>
<keyword evidence="4" id="KW-1185">Reference proteome</keyword>
<evidence type="ECO:0000313" key="4">
    <source>
        <dbReference type="Proteomes" id="UP001597118"/>
    </source>
</evidence>
<reference evidence="4" key="1">
    <citation type="journal article" date="2019" name="Int. J. Syst. Evol. Microbiol.">
        <title>The Global Catalogue of Microorganisms (GCM) 10K type strain sequencing project: providing services to taxonomists for standard genome sequencing and annotation.</title>
        <authorList>
            <consortium name="The Broad Institute Genomics Platform"/>
            <consortium name="The Broad Institute Genome Sequencing Center for Infectious Disease"/>
            <person name="Wu L."/>
            <person name="Ma J."/>
        </authorList>
    </citation>
    <scope>NUCLEOTIDE SEQUENCE [LARGE SCALE GENOMIC DNA]</scope>
    <source>
        <strain evidence="4">CCUG 53762</strain>
    </source>
</reference>
<dbReference type="PANTHER" id="PTHR30157:SF0">
    <property type="entry name" value="NADPH-DEPENDENT FERRIC-CHELATE REDUCTASE"/>
    <property type="match status" value="1"/>
</dbReference>
<dbReference type="PROSITE" id="PS51384">
    <property type="entry name" value="FAD_FR"/>
    <property type="match status" value="1"/>
</dbReference>
<dbReference type="RefSeq" id="WP_379663483.1">
    <property type="nucleotide sequence ID" value="NZ_JBHUDG010000041.1"/>
</dbReference>
<dbReference type="Proteomes" id="UP001597118">
    <property type="component" value="Unassembled WGS sequence"/>
</dbReference>
<sequence length="269" mass="31067">MTIQQSVFELKRREFVSPNLIRIYLTGEDIEKFEHATLGENNKLFIPSVDYKDVQFPVFDNDKKRWDFANDYNKPYIRTYTHRGLDLQNREMIIDFAYHGDVGPASAWAANAQKGDKLGVAMKLGKGALYPESDNYILVGDITAIPVLSVILETLPEGKQVKAFFEVPSEQDKIHIDTKANAQIEWIVNEDPVSGSPLSKMVINFLDKVQENTFIYAASEYRTIKELRMHLRKQLNWPKEQIYAYSYWKAGQSEQDSEASRREERSESN</sequence>
<dbReference type="Gene3D" id="3.40.50.80">
    <property type="entry name" value="Nucleotide-binding domain of ferredoxin-NADP reductase (FNR) module"/>
    <property type="match status" value="1"/>
</dbReference>